<sequence>MAYGKGNLGGKSKLKFWETPLNFTQTVNIDYADTSQPNCRFAYKDLTIYQRYNETDLNIYYKSLLIKQQEIGINLGSTFSQIYVDDDYNIYILTTSKLFSFLFSEKYNQKYELQLNFTTPIGNSNFEFNNSIYFIARKFIDQDYKMALFKFNKPSNKIINQIPTEVALERLGSSGMDLFINGENAFYFDNKTKNAIQTINLNTMQHYSKINLTPPSSINLNAYLGYYNNHHYIIGANSSKYMYYIEYSNVGGIPTNYGQITLDSNIFNQFTTLPNIYNLSGTVIQASDNIVVTLGSRANAYNDMICYIDLKTKKIIKYVEYLRSNIDLIGTIKKQVGYQAYRSGLYQQFYIE</sequence>
<gene>
    <name evidence="1" type="ORF">CRX47_03320</name>
</gene>
<dbReference type="Proteomes" id="UP000223854">
    <property type="component" value="Unassembled WGS sequence"/>
</dbReference>
<evidence type="ECO:0000313" key="2">
    <source>
        <dbReference type="Proteomes" id="UP000223854"/>
    </source>
</evidence>
<reference evidence="1 2" key="1">
    <citation type="submission" date="2017-09" db="EMBL/GenBank/DDBJ databases">
        <title>FDA dAtabase for Regulatory Grade micrObial Sequences (FDA-ARGOS): Supporting development and validation of Infectious Disease Dx tests.</title>
        <authorList>
            <person name="Kerrigan L."/>
            <person name="Long C."/>
            <person name="Tallon L.J."/>
            <person name="Sadzewicz L."/>
            <person name="Ott S."/>
            <person name="Zhao X."/>
            <person name="Nagaraj S."/>
            <person name="Vavikolanu K."/>
            <person name="Aluvathingal J."/>
            <person name="Nadendla S."/>
            <person name="Sichtig H."/>
        </authorList>
    </citation>
    <scope>NUCLEOTIDE SEQUENCE [LARGE SCALE GENOMIC DNA]</scope>
    <source>
        <strain evidence="1 2">FDAARGOS_423</strain>
    </source>
</reference>
<keyword evidence="2" id="KW-1185">Reference proteome</keyword>
<comment type="caution">
    <text evidence="1">The sequence shown here is derived from an EMBL/GenBank/DDBJ whole genome shotgun (WGS) entry which is preliminary data.</text>
</comment>
<evidence type="ECO:0000313" key="1">
    <source>
        <dbReference type="EMBL" id="PHG98918.1"/>
    </source>
</evidence>
<protein>
    <submittedName>
        <fullName evidence="1">Uncharacterized protein</fullName>
    </submittedName>
</protein>
<dbReference type="RefSeq" id="WP_098926920.1">
    <property type="nucleotide sequence ID" value="NZ_CBCRVC010000006.1"/>
</dbReference>
<accession>A0ABX4K1M5</accession>
<organism evidence="1 2">
    <name type="scientific">Clostridium sporogenes</name>
    <dbReference type="NCBI Taxonomy" id="1509"/>
    <lineage>
        <taxon>Bacteria</taxon>
        <taxon>Bacillati</taxon>
        <taxon>Bacillota</taxon>
        <taxon>Clostridia</taxon>
        <taxon>Eubacteriales</taxon>
        <taxon>Clostridiaceae</taxon>
        <taxon>Clostridium</taxon>
    </lineage>
</organism>
<proteinExistence type="predicted"/>
<dbReference type="EMBL" id="PDLH01000007">
    <property type="protein sequence ID" value="PHG98918.1"/>
    <property type="molecule type" value="Genomic_DNA"/>
</dbReference>
<name>A0ABX4K1M5_CLOSG</name>